<evidence type="ECO:0000256" key="1">
    <source>
        <dbReference type="ARBA" id="ARBA00023157"/>
    </source>
</evidence>
<evidence type="ECO:0000256" key="3">
    <source>
        <dbReference type="SAM" id="MobiDB-lite"/>
    </source>
</evidence>
<evidence type="ECO:0000256" key="5">
    <source>
        <dbReference type="SAM" id="SignalP"/>
    </source>
</evidence>
<dbReference type="CDD" id="cd00041">
    <property type="entry name" value="CUB"/>
    <property type="match status" value="1"/>
</dbReference>
<organism evidence="7">
    <name type="scientific">Arion vulgaris</name>
    <dbReference type="NCBI Taxonomy" id="1028688"/>
    <lineage>
        <taxon>Eukaryota</taxon>
        <taxon>Metazoa</taxon>
        <taxon>Spiralia</taxon>
        <taxon>Lophotrochozoa</taxon>
        <taxon>Mollusca</taxon>
        <taxon>Gastropoda</taxon>
        <taxon>Heterobranchia</taxon>
        <taxon>Euthyneura</taxon>
        <taxon>Panpulmonata</taxon>
        <taxon>Eupulmonata</taxon>
        <taxon>Stylommatophora</taxon>
        <taxon>Helicina</taxon>
        <taxon>Arionoidea</taxon>
        <taxon>Arionidae</taxon>
        <taxon>Arion</taxon>
    </lineage>
</organism>
<evidence type="ECO:0000313" key="7">
    <source>
        <dbReference type="EMBL" id="CEK82953.1"/>
    </source>
</evidence>
<feature type="transmembrane region" description="Helical" evidence="4">
    <location>
        <begin position="282"/>
        <end position="306"/>
    </location>
</feature>
<dbReference type="PROSITE" id="PS01180">
    <property type="entry name" value="CUB"/>
    <property type="match status" value="1"/>
</dbReference>
<dbReference type="AlphaFoldDB" id="A0A0B7AQ46"/>
<feature type="domain" description="CUB" evidence="6">
    <location>
        <begin position="106"/>
        <end position="226"/>
    </location>
</feature>
<feature type="compositionally biased region" description="Basic and acidic residues" evidence="3">
    <location>
        <begin position="391"/>
        <end position="406"/>
    </location>
</feature>
<dbReference type="InterPro" id="IPR035914">
    <property type="entry name" value="Sperma_CUB_dom_sf"/>
</dbReference>
<dbReference type="SMART" id="SM00042">
    <property type="entry name" value="CUB"/>
    <property type="match status" value="1"/>
</dbReference>
<keyword evidence="4" id="KW-1133">Transmembrane helix</keyword>
<proteinExistence type="predicted"/>
<evidence type="ECO:0000256" key="4">
    <source>
        <dbReference type="SAM" id="Phobius"/>
    </source>
</evidence>
<feature type="chain" id="PRO_5002127679" description="CUB domain-containing protein" evidence="5">
    <location>
        <begin position="25"/>
        <end position="643"/>
    </location>
</feature>
<dbReference type="Gene3D" id="2.60.120.290">
    <property type="entry name" value="Spermadhesin, CUB domain"/>
    <property type="match status" value="1"/>
</dbReference>
<keyword evidence="5" id="KW-0732">Signal</keyword>
<accession>A0A0B7AQ46</accession>
<evidence type="ECO:0000259" key="6">
    <source>
        <dbReference type="PROSITE" id="PS01180"/>
    </source>
</evidence>
<feature type="region of interest" description="Disordered" evidence="3">
    <location>
        <begin position="386"/>
        <end position="424"/>
    </location>
</feature>
<dbReference type="EMBL" id="HACG01036088">
    <property type="protein sequence ID" value="CEK82953.1"/>
    <property type="molecule type" value="Transcribed_RNA"/>
</dbReference>
<comment type="caution">
    <text evidence="2">Lacks conserved residue(s) required for the propagation of feature annotation.</text>
</comment>
<keyword evidence="1" id="KW-1015">Disulfide bond</keyword>
<reference evidence="7" key="1">
    <citation type="submission" date="2014-12" db="EMBL/GenBank/DDBJ databases">
        <title>Insight into the proteome of Arion vulgaris.</title>
        <authorList>
            <person name="Aradska J."/>
            <person name="Bulat T."/>
            <person name="Smidak R."/>
            <person name="Sarate P."/>
            <person name="Gangsoo J."/>
            <person name="Sialana F."/>
            <person name="Bilban M."/>
            <person name="Lubec G."/>
        </authorList>
    </citation>
    <scope>NUCLEOTIDE SEQUENCE</scope>
    <source>
        <tissue evidence="7">Skin</tissue>
    </source>
</reference>
<feature type="signal peptide" evidence="5">
    <location>
        <begin position="1"/>
        <end position="24"/>
    </location>
</feature>
<sequence length="643" mass="71587">MRYLILTALTTAIVVLFVTPVIYSISCIQVCDGNNNAIVCNQSLILISDVTNLTMDKDHQAFENTKRDCMSRASCDTSRVCSARAPHILLVHYLCVNASSILSRSCSKTGVKMNESTGYIQSPEYPAGTPGTGRCSWEIQAPSASAVVLLLHDIVIKNDKEKCKEALVVSGQLCTFHQPGQTTNVKYFCGNDNTTTSLTLCGNVNIVLKSNRSDYEKRFWLSFQVLTVRSTVETSYNPISRCSGPIIGMDQGRRHEEPLTTTTTTESVTMSGINSQDSNTEVLVIMLSMISGISAVLLVILIIVCIRWRLLQASHSEHTCSDRSQSVQVHYDYTSSSEMEKIRPQLADGYFQVADALPFVQRVEDSNSPAYVEVEQFAQLRKMLRPSYSDDDSRGSKSLNEEKPYDLKNAVDNQAEKTESSRHKHRVLNKLKGERNKQGKREINNLNNKSSINSKILPAFVNTEVNSNNNPVLFQKEILTQLNSEDEGCSHYETIDMYSSIKSCSNSLNRSHDSTNSSLSVRLPADILRINSSKSEKDYKSVDKAKDEFSLYSEISSTTQQVPEFLDITCTVMNKTKKTDCLNKTVATGLNERSKTLPSKSSKACLKTLQAKNINCRQNAFRDMPQASGIVKNSIKKFEQNSA</sequence>
<dbReference type="SUPFAM" id="SSF49854">
    <property type="entry name" value="Spermadhesin, CUB domain"/>
    <property type="match status" value="1"/>
</dbReference>
<evidence type="ECO:0000256" key="2">
    <source>
        <dbReference type="PROSITE-ProRule" id="PRU00059"/>
    </source>
</evidence>
<protein>
    <recommendedName>
        <fullName evidence="6">CUB domain-containing protein</fullName>
    </recommendedName>
</protein>
<keyword evidence="4" id="KW-0472">Membrane</keyword>
<dbReference type="InterPro" id="IPR000859">
    <property type="entry name" value="CUB_dom"/>
</dbReference>
<dbReference type="Pfam" id="PF00431">
    <property type="entry name" value="CUB"/>
    <property type="match status" value="1"/>
</dbReference>
<keyword evidence="4" id="KW-0812">Transmembrane</keyword>
<gene>
    <name evidence="7" type="primary">ORF134416</name>
</gene>
<name>A0A0B7AQ46_9EUPU</name>